<protein>
    <recommendedName>
        <fullName evidence="1">DUF4817 domain-containing protein</fullName>
    </recommendedName>
</protein>
<proteinExistence type="predicted"/>
<feature type="domain" description="DUF4817" evidence="1">
    <location>
        <begin position="4"/>
        <end position="58"/>
    </location>
</feature>
<dbReference type="EMBL" id="BGPR01129271">
    <property type="protein sequence ID" value="GBN41696.1"/>
    <property type="molecule type" value="Genomic_DNA"/>
</dbReference>
<dbReference type="InterPro" id="IPR032135">
    <property type="entry name" value="DUF4817"/>
</dbReference>
<accession>A0A4Y2NVA6</accession>
<keyword evidence="3" id="KW-1185">Reference proteome</keyword>
<name>A0A4Y2NVA6_ARAVE</name>
<dbReference type="AlphaFoldDB" id="A0A4Y2NVA6"/>
<evidence type="ECO:0000313" key="3">
    <source>
        <dbReference type="Proteomes" id="UP000499080"/>
    </source>
</evidence>
<dbReference type="Pfam" id="PF16087">
    <property type="entry name" value="DUF4817"/>
    <property type="match status" value="1"/>
</dbReference>
<sequence length="106" mass="12450">MVLSLEQRIFLVLEWPHLEHSCVQTRRSFRRIFLERRDPSDNAIKALFEMFERTGNVNDDLIGNVCPPRSAITESNSDYVHLVVRQRPRTSVHSIFGEKNHIIFIC</sequence>
<organism evidence="2 3">
    <name type="scientific">Araneus ventricosus</name>
    <name type="common">Orbweaver spider</name>
    <name type="synonym">Epeira ventricosa</name>
    <dbReference type="NCBI Taxonomy" id="182803"/>
    <lineage>
        <taxon>Eukaryota</taxon>
        <taxon>Metazoa</taxon>
        <taxon>Ecdysozoa</taxon>
        <taxon>Arthropoda</taxon>
        <taxon>Chelicerata</taxon>
        <taxon>Arachnida</taxon>
        <taxon>Araneae</taxon>
        <taxon>Araneomorphae</taxon>
        <taxon>Entelegynae</taxon>
        <taxon>Araneoidea</taxon>
        <taxon>Araneidae</taxon>
        <taxon>Araneus</taxon>
    </lineage>
</organism>
<comment type="caution">
    <text evidence="2">The sequence shown here is derived from an EMBL/GenBank/DDBJ whole genome shotgun (WGS) entry which is preliminary data.</text>
</comment>
<evidence type="ECO:0000313" key="2">
    <source>
        <dbReference type="EMBL" id="GBN41696.1"/>
    </source>
</evidence>
<evidence type="ECO:0000259" key="1">
    <source>
        <dbReference type="Pfam" id="PF16087"/>
    </source>
</evidence>
<reference evidence="2 3" key="1">
    <citation type="journal article" date="2019" name="Sci. Rep.">
        <title>Orb-weaving spider Araneus ventricosus genome elucidates the spidroin gene catalogue.</title>
        <authorList>
            <person name="Kono N."/>
            <person name="Nakamura H."/>
            <person name="Ohtoshi R."/>
            <person name="Moran D.A.P."/>
            <person name="Shinohara A."/>
            <person name="Yoshida Y."/>
            <person name="Fujiwara M."/>
            <person name="Mori M."/>
            <person name="Tomita M."/>
            <person name="Arakawa K."/>
        </authorList>
    </citation>
    <scope>NUCLEOTIDE SEQUENCE [LARGE SCALE GENOMIC DNA]</scope>
</reference>
<dbReference type="Proteomes" id="UP000499080">
    <property type="component" value="Unassembled WGS sequence"/>
</dbReference>
<gene>
    <name evidence="2" type="ORF">AVEN_157368_1</name>
</gene>